<evidence type="ECO:0000256" key="7">
    <source>
        <dbReference type="SAM" id="Phobius"/>
    </source>
</evidence>
<protein>
    <recommendedName>
        <fullName evidence="8">Type II secretion system protein GspF domain-containing protein</fullName>
    </recommendedName>
</protein>
<comment type="similarity">
    <text evidence="2">Belongs to the GSP F family.</text>
</comment>
<sequence length="342" mass="38210">MVNKRRKRLKQREQAVLLSELSELTTAGYALPQALDMIKSGHPNWSDQISEVQRAFSVGSDFSQAFAGLLSENFVSYLALAKQHGRFDQTLGLLVEKVDRLSNYQRQLKQALTYPLFLMALLFLMVLGLERTLYPVFDQLSGMSSKQANGNGVLWALHGLFGLIVLLGLTLVLFYLYLMRQSPLQRWRLLAALRLVRPLEKPLLTGLLAENLAIFLGAGLTLAGLIDHFSVQPSKKAHFSQELARSAQQHLQAGGELASWLNQQSYLQPGLAAYLTRGFDSKTLAAYLSYYAKLELATFDRTAKRAFALLQPILFGLIGLTIVLLYLAMLLPLYQNLGGYQV</sequence>
<evidence type="ECO:0000256" key="5">
    <source>
        <dbReference type="ARBA" id="ARBA00022989"/>
    </source>
</evidence>
<dbReference type="InterPro" id="IPR003004">
    <property type="entry name" value="GspF/PilC"/>
</dbReference>
<dbReference type="Gene3D" id="1.20.81.30">
    <property type="entry name" value="Type II secretion system (T2SS), domain F"/>
    <property type="match status" value="1"/>
</dbReference>
<dbReference type="InterPro" id="IPR042094">
    <property type="entry name" value="T2SS_GspF_sf"/>
</dbReference>
<keyword evidence="10" id="KW-1185">Reference proteome</keyword>
<evidence type="ECO:0000256" key="2">
    <source>
        <dbReference type="ARBA" id="ARBA00005745"/>
    </source>
</evidence>
<evidence type="ECO:0000256" key="6">
    <source>
        <dbReference type="ARBA" id="ARBA00023136"/>
    </source>
</evidence>
<feature type="domain" description="Type II secretion system protein GspF" evidence="8">
    <location>
        <begin position="209"/>
        <end position="332"/>
    </location>
</feature>
<dbReference type="PRINTS" id="PR00812">
    <property type="entry name" value="BCTERIALGSPF"/>
</dbReference>
<organism evidence="9 10">
    <name type="scientific">Fructobacillus papyriferae</name>
    <dbReference type="NCBI Taxonomy" id="2713171"/>
    <lineage>
        <taxon>Bacteria</taxon>
        <taxon>Bacillati</taxon>
        <taxon>Bacillota</taxon>
        <taxon>Bacilli</taxon>
        <taxon>Lactobacillales</taxon>
        <taxon>Lactobacillaceae</taxon>
        <taxon>Fructobacillus</taxon>
    </lineage>
</organism>
<comment type="subcellular location">
    <subcellularLocation>
        <location evidence="1">Cell membrane</location>
        <topology evidence="1">Multi-pass membrane protein</topology>
    </subcellularLocation>
</comment>
<reference evidence="9 10" key="1">
    <citation type="submission" date="2020-02" db="EMBL/GenBank/DDBJ databases">
        <title>Fructobacillus sp. isolated from paper mulberry of Taiwan.</title>
        <authorList>
            <person name="Lin S.-T."/>
        </authorList>
    </citation>
    <scope>NUCLEOTIDE SEQUENCE [LARGE SCALE GENOMIC DNA]</scope>
    <source>
        <strain evidence="9 10">M1-10</strain>
    </source>
</reference>
<evidence type="ECO:0000259" key="8">
    <source>
        <dbReference type="Pfam" id="PF00482"/>
    </source>
</evidence>
<dbReference type="Proteomes" id="UP001519418">
    <property type="component" value="Unassembled WGS sequence"/>
</dbReference>
<accession>A0ABS5QS01</accession>
<feature type="domain" description="Type II secretion system protein GspF" evidence="8">
    <location>
        <begin position="18"/>
        <end position="128"/>
    </location>
</feature>
<evidence type="ECO:0000256" key="3">
    <source>
        <dbReference type="ARBA" id="ARBA00022475"/>
    </source>
</evidence>
<evidence type="ECO:0000313" key="9">
    <source>
        <dbReference type="EMBL" id="MBS9335099.1"/>
    </source>
</evidence>
<dbReference type="RefSeq" id="WP_213819678.1">
    <property type="nucleotide sequence ID" value="NZ_JAAMFI010000001.1"/>
</dbReference>
<evidence type="ECO:0000256" key="1">
    <source>
        <dbReference type="ARBA" id="ARBA00004651"/>
    </source>
</evidence>
<evidence type="ECO:0000313" key="10">
    <source>
        <dbReference type="Proteomes" id="UP001519418"/>
    </source>
</evidence>
<proteinExistence type="inferred from homology"/>
<comment type="caution">
    <text evidence="9">The sequence shown here is derived from an EMBL/GenBank/DDBJ whole genome shotgun (WGS) entry which is preliminary data.</text>
</comment>
<keyword evidence="6 7" id="KW-0472">Membrane</keyword>
<feature type="transmembrane region" description="Helical" evidence="7">
    <location>
        <begin position="111"/>
        <end position="134"/>
    </location>
</feature>
<feature type="transmembrane region" description="Helical" evidence="7">
    <location>
        <begin position="313"/>
        <end position="334"/>
    </location>
</feature>
<evidence type="ECO:0000256" key="4">
    <source>
        <dbReference type="ARBA" id="ARBA00022692"/>
    </source>
</evidence>
<keyword evidence="4 7" id="KW-0812">Transmembrane</keyword>
<dbReference type="PANTHER" id="PTHR30012:SF0">
    <property type="entry name" value="TYPE II SECRETION SYSTEM PROTEIN F-RELATED"/>
    <property type="match status" value="1"/>
</dbReference>
<dbReference type="InterPro" id="IPR018076">
    <property type="entry name" value="T2SS_GspF_dom"/>
</dbReference>
<dbReference type="EMBL" id="JAAMFI010000001">
    <property type="protein sequence ID" value="MBS9335099.1"/>
    <property type="molecule type" value="Genomic_DNA"/>
</dbReference>
<keyword evidence="5 7" id="KW-1133">Transmembrane helix</keyword>
<gene>
    <name evidence="9" type="ORF">G6R27_03470</name>
</gene>
<name>A0ABS5QS01_9LACO</name>
<keyword evidence="3" id="KW-1003">Cell membrane</keyword>
<feature type="transmembrane region" description="Helical" evidence="7">
    <location>
        <begin position="154"/>
        <end position="178"/>
    </location>
</feature>
<dbReference type="PANTHER" id="PTHR30012">
    <property type="entry name" value="GENERAL SECRETION PATHWAY PROTEIN"/>
    <property type="match status" value="1"/>
</dbReference>
<dbReference type="Pfam" id="PF00482">
    <property type="entry name" value="T2SSF"/>
    <property type="match status" value="2"/>
</dbReference>